<dbReference type="RefSeq" id="WP_209349962.1">
    <property type="nucleotide sequence ID" value="NZ_JAGIYZ010000001.1"/>
</dbReference>
<sequence>MTGPLRRRGPRPLPLHLGLAGMRAFAAMQGLGSPPPTGSPPGMPWPTGLPNWNGGWPISKAGQAERARILGDLAAAGHRPEALAGAVLRRLARADRALIAGMAAYRRHPWRRDAPDPPAIWAEGGTRLLDYGGEGPAVLFVPSLVNRAHVLDLTPEASLMRWLPGQGVRTLLLDWGWPGEAERHFTLTDYVAGRLERALMAAPGPVVLAGYCMGGLLALAAALRRPDRVRALALLATPWDFHAGPDGPRRARTAAALLPGLETLMEPTGALPVDGIQTLFAMLDPFGVAQKFRAFARLPQDGARARLFVALEDWLNDGVPLPAPVARQCLAGWYGRNEPGRIAWRIAGQVVDPAAWAGPAFIGVPERDRIVPPASARAVADRLPAATLHIAPGGHIGMVAGAGAEAALWRPLRDWLATLGQSTSAECPPGAPPHDVQPPKPGSSRRDRRTNASGNRAGAG</sequence>
<reference evidence="4 5" key="1">
    <citation type="submission" date="2021-03" db="EMBL/GenBank/DDBJ databases">
        <authorList>
            <person name="So Y."/>
        </authorList>
    </citation>
    <scope>NUCLEOTIDE SEQUENCE [LARGE SCALE GENOMIC DNA]</scope>
    <source>
        <strain evidence="4 5">PWR1</strain>
    </source>
</reference>
<accession>A0ABS4AMM5</accession>
<feature type="chain" id="PRO_5046976244" evidence="2">
    <location>
        <begin position="27"/>
        <end position="460"/>
    </location>
</feature>
<evidence type="ECO:0000313" key="5">
    <source>
        <dbReference type="Proteomes" id="UP000680815"/>
    </source>
</evidence>
<dbReference type="PANTHER" id="PTHR36837:SF2">
    <property type="entry name" value="POLY(3-HYDROXYALKANOATE) POLYMERASE SUBUNIT PHAC"/>
    <property type="match status" value="1"/>
</dbReference>
<evidence type="ECO:0000313" key="4">
    <source>
        <dbReference type="EMBL" id="MBP0462600.1"/>
    </source>
</evidence>
<evidence type="ECO:0000259" key="3">
    <source>
        <dbReference type="Pfam" id="PF00561"/>
    </source>
</evidence>
<feature type="region of interest" description="Disordered" evidence="1">
    <location>
        <begin position="28"/>
        <end position="57"/>
    </location>
</feature>
<dbReference type="Proteomes" id="UP000680815">
    <property type="component" value="Unassembled WGS sequence"/>
</dbReference>
<protein>
    <submittedName>
        <fullName evidence="4">Alpha/beta fold hydrolase</fullName>
    </submittedName>
</protein>
<dbReference type="InterPro" id="IPR051321">
    <property type="entry name" value="PHA/PHB_synthase"/>
</dbReference>
<feature type="region of interest" description="Disordered" evidence="1">
    <location>
        <begin position="421"/>
        <end position="460"/>
    </location>
</feature>
<feature type="compositionally biased region" description="Pro residues" evidence="1">
    <location>
        <begin position="33"/>
        <end position="44"/>
    </location>
</feature>
<dbReference type="Pfam" id="PF00561">
    <property type="entry name" value="Abhydrolase_1"/>
    <property type="match status" value="1"/>
</dbReference>
<dbReference type="SUPFAM" id="SSF53474">
    <property type="entry name" value="alpha/beta-Hydrolases"/>
    <property type="match status" value="1"/>
</dbReference>
<dbReference type="EMBL" id="JAGIYZ010000001">
    <property type="protein sequence ID" value="MBP0462600.1"/>
    <property type="molecule type" value="Genomic_DNA"/>
</dbReference>
<gene>
    <name evidence="4" type="ORF">J5Y09_01630</name>
</gene>
<dbReference type="Gene3D" id="3.40.50.1820">
    <property type="entry name" value="alpha/beta hydrolase"/>
    <property type="match status" value="1"/>
</dbReference>
<evidence type="ECO:0000256" key="1">
    <source>
        <dbReference type="SAM" id="MobiDB-lite"/>
    </source>
</evidence>
<keyword evidence="4" id="KW-0378">Hydrolase</keyword>
<feature type="signal peptide" evidence="2">
    <location>
        <begin position="1"/>
        <end position="26"/>
    </location>
</feature>
<evidence type="ECO:0000256" key="2">
    <source>
        <dbReference type="SAM" id="SignalP"/>
    </source>
</evidence>
<feature type="domain" description="AB hydrolase-1" evidence="3">
    <location>
        <begin position="136"/>
        <end position="398"/>
    </location>
</feature>
<dbReference type="InterPro" id="IPR029058">
    <property type="entry name" value="AB_hydrolase_fold"/>
</dbReference>
<keyword evidence="2" id="KW-0732">Signal</keyword>
<comment type="caution">
    <text evidence="4">The sequence shown here is derived from an EMBL/GenBank/DDBJ whole genome shotgun (WGS) entry which is preliminary data.</text>
</comment>
<name>A0ABS4AMM5_9PROT</name>
<proteinExistence type="predicted"/>
<keyword evidence="5" id="KW-1185">Reference proteome</keyword>
<feature type="compositionally biased region" description="Pro residues" evidence="1">
    <location>
        <begin position="429"/>
        <end position="441"/>
    </location>
</feature>
<dbReference type="InterPro" id="IPR000073">
    <property type="entry name" value="AB_hydrolase_1"/>
</dbReference>
<dbReference type="PANTHER" id="PTHR36837">
    <property type="entry name" value="POLY(3-HYDROXYALKANOATE) POLYMERASE SUBUNIT PHAC"/>
    <property type="match status" value="1"/>
</dbReference>
<organism evidence="4 5">
    <name type="scientific">Roseomonas nitratireducens</name>
    <dbReference type="NCBI Taxonomy" id="2820810"/>
    <lineage>
        <taxon>Bacteria</taxon>
        <taxon>Pseudomonadati</taxon>
        <taxon>Pseudomonadota</taxon>
        <taxon>Alphaproteobacteria</taxon>
        <taxon>Acetobacterales</taxon>
        <taxon>Roseomonadaceae</taxon>
        <taxon>Roseomonas</taxon>
    </lineage>
</organism>
<dbReference type="GO" id="GO:0016787">
    <property type="term" value="F:hydrolase activity"/>
    <property type="evidence" value="ECO:0007669"/>
    <property type="project" value="UniProtKB-KW"/>
</dbReference>